<evidence type="ECO:0000313" key="2">
    <source>
        <dbReference type="EMBL" id="KAK3941133.1"/>
    </source>
</evidence>
<gene>
    <name evidence="2" type="ORF">QBC46DRAFT_432670</name>
</gene>
<dbReference type="InterPro" id="IPR045518">
    <property type="entry name" value="2EXR"/>
</dbReference>
<dbReference type="AlphaFoldDB" id="A0AAN6S5U8"/>
<dbReference type="Pfam" id="PF20150">
    <property type="entry name" value="2EXR"/>
    <property type="match status" value="1"/>
</dbReference>
<protein>
    <recommendedName>
        <fullName evidence="1">2EXR domain-containing protein</fullName>
    </recommendedName>
</protein>
<evidence type="ECO:0000259" key="1">
    <source>
        <dbReference type="Pfam" id="PF20150"/>
    </source>
</evidence>
<sequence length="387" mass="43616">MFSFDDSDHFSSSSDADSGYNTPFTVADSLSEVDLNSTDNSQDWEAYCSGPSNKDSAFHRFPVLPAELRLNIWQYAIRSACAPARAHRITLSWNPDLKLSIGATPGLSDSTRTLRYLTSSCIDARREFLRMQPGLLPDVIPIGIGSPRGILRCNLQKDLILVEGMGRDQFAELRLHHLFGPEFFAPIANVHSLGLTLMDELHSLELLLGGPLDVPAAEQQAFVDFAASFPHLRNIFILPFTYPLTRSTFQRSLLRTKNGVLIGDDTGVDQYTVGNWGATPVEDWGSESQKVEWEGWERDTVDETEQFLNQLKVAMRQAMNEPPVVTNANGEAIWRLVDVQIRLLGHCKDYTKCEEGRWRPDLGKWQEDILKRREDMQASRPFEDILG</sequence>
<feature type="domain" description="2EXR" evidence="1">
    <location>
        <begin position="58"/>
        <end position="159"/>
    </location>
</feature>
<keyword evidence="3" id="KW-1185">Reference proteome</keyword>
<accession>A0AAN6S5U8</accession>
<name>A0AAN6S5U8_9PEZI</name>
<comment type="caution">
    <text evidence="2">The sequence shown here is derived from an EMBL/GenBank/DDBJ whole genome shotgun (WGS) entry which is preliminary data.</text>
</comment>
<organism evidence="2 3">
    <name type="scientific">Diplogelasinospora grovesii</name>
    <dbReference type="NCBI Taxonomy" id="303347"/>
    <lineage>
        <taxon>Eukaryota</taxon>
        <taxon>Fungi</taxon>
        <taxon>Dikarya</taxon>
        <taxon>Ascomycota</taxon>
        <taxon>Pezizomycotina</taxon>
        <taxon>Sordariomycetes</taxon>
        <taxon>Sordariomycetidae</taxon>
        <taxon>Sordariales</taxon>
        <taxon>Diplogelasinosporaceae</taxon>
        <taxon>Diplogelasinospora</taxon>
    </lineage>
</organism>
<reference evidence="3" key="1">
    <citation type="journal article" date="2023" name="Mol. Phylogenet. Evol.">
        <title>Genome-scale phylogeny and comparative genomics of the fungal order Sordariales.</title>
        <authorList>
            <person name="Hensen N."/>
            <person name="Bonometti L."/>
            <person name="Westerberg I."/>
            <person name="Brannstrom I.O."/>
            <person name="Guillou S."/>
            <person name="Cros-Aarteil S."/>
            <person name="Calhoun S."/>
            <person name="Haridas S."/>
            <person name="Kuo A."/>
            <person name="Mondo S."/>
            <person name="Pangilinan J."/>
            <person name="Riley R."/>
            <person name="LaButti K."/>
            <person name="Andreopoulos B."/>
            <person name="Lipzen A."/>
            <person name="Chen C."/>
            <person name="Yan M."/>
            <person name="Daum C."/>
            <person name="Ng V."/>
            <person name="Clum A."/>
            <person name="Steindorff A."/>
            <person name="Ohm R.A."/>
            <person name="Martin F."/>
            <person name="Silar P."/>
            <person name="Natvig D.O."/>
            <person name="Lalanne C."/>
            <person name="Gautier V."/>
            <person name="Ament-Velasquez S.L."/>
            <person name="Kruys A."/>
            <person name="Hutchinson M.I."/>
            <person name="Powell A.J."/>
            <person name="Barry K."/>
            <person name="Miller A.N."/>
            <person name="Grigoriev I.V."/>
            <person name="Debuchy R."/>
            <person name="Gladieux P."/>
            <person name="Hiltunen Thoren M."/>
            <person name="Johannesson H."/>
        </authorList>
    </citation>
    <scope>NUCLEOTIDE SEQUENCE [LARGE SCALE GENOMIC DNA]</scope>
    <source>
        <strain evidence="3">CBS 340.73</strain>
    </source>
</reference>
<dbReference type="Proteomes" id="UP001303473">
    <property type="component" value="Unassembled WGS sequence"/>
</dbReference>
<proteinExistence type="predicted"/>
<dbReference type="EMBL" id="MU853787">
    <property type="protein sequence ID" value="KAK3941133.1"/>
    <property type="molecule type" value="Genomic_DNA"/>
</dbReference>
<evidence type="ECO:0000313" key="3">
    <source>
        <dbReference type="Proteomes" id="UP001303473"/>
    </source>
</evidence>